<dbReference type="HOGENOM" id="CLU_1872489_0_0_9"/>
<dbReference type="EMBL" id="CP001639">
    <property type="protein sequence ID" value="ACS26086.1"/>
    <property type="molecule type" value="Genomic_DNA"/>
</dbReference>
<proteinExistence type="predicted"/>
<geneLocation type="plasmid" evidence="1">
    <name>pWCH7001</name>
</geneLocation>
<accession>C5DB16</accession>
<keyword evidence="1" id="KW-0614">Plasmid</keyword>
<dbReference type="OrthoDB" id="2991535at2"/>
<name>C5DB16_GEOSW</name>
<dbReference type="AlphaFoldDB" id="C5DB16"/>
<protein>
    <submittedName>
        <fullName evidence="1">Uncharacterized protein</fullName>
    </submittedName>
</protein>
<organism evidence="1">
    <name type="scientific">Geobacillus sp. (strain WCH70)</name>
    <dbReference type="NCBI Taxonomy" id="471223"/>
    <lineage>
        <taxon>Bacteria</taxon>
        <taxon>Bacillati</taxon>
        <taxon>Bacillota</taxon>
        <taxon>Bacilli</taxon>
        <taxon>Bacillales</taxon>
        <taxon>Anoxybacillaceae</taxon>
        <taxon>Geobacillus</taxon>
    </lineage>
</organism>
<reference evidence="1" key="1">
    <citation type="submission" date="2009-06" db="EMBL/GenBank/DDBJ databases">
        <title>Complete sequence of plasmid 1 of Geopacillus sp. WCH70.</title>
        <authorList>
            <consortium name="US DOE Joint Genome Institute"/>
            <person name="Lucas S."/>
            <person name="Copeland A."/>
            <person name="Lapidus A."/>
            <person name="Glavina del Rio T."/>
            <person name="Dalin E."/>
            <person name="Tice H."/>
            <person name="Bruce D."/>
            <person name="Goodwin L."/>
            <person name="Pitluck S."/>
            <person name="Chertkov O."/>
            <person name="Brettin T."/>
            <person name="Detter J.C."/>
            <person name="Han C."/>
            <person name="Larimer F."/>
            <person name="Land M."/>
            <person name="Hauser L."/>
            <person name="Kyrpides N."/>
            <person name="Mikhailova N."/>
            <person name="Brumm P."/>
            <person name="Mead D.A."/>
            <person name="Richardson P."/>
        </authorList>
    </citation>
    <scope>NUCLEOTIDE SEQUENCE [LARGE SCALE GENOMIC DNA]</scope>
    <source>
        <plasmid evidence="1">pWCH7001</plasmid>
        <plasmid evidence="1">WCH70</plasmid>
    </source>
</reference>
<gene>
    <name evidence="1" type="ordered locus">GWCH70_3451</name>
</gene>
<evidence type="ECO:0000313" key="1">
    <source>
        <dbReference type="EMBL" id="ACS26086.1"/>
    </source>
</evidence>
<sequence>MLIKPFRKYVVLCKGPDQKTYRWHLNVKPGYKAWKIVNENVQVGDKFKGYLILSINDITNEFEFALNQTEMDYQDDEDDFEFWEKPISKDEFDFAVSQFDLEFAVRPLYSQSYRCQICGGVVVNDICTDCMFDWGS</sequence>
<dbReference type="KEGG" id="gwc:GWCH70_3451"/>